<evidence type="ECO:0000313" key="2">
    <source>
        <dbReference type="Proteomes" id="UP000494135"/>
    </source>
</evidence>
<dbReference type="Gene3D" id="3.50.50.60">
    <property type="entry name" value="FAD/NAD(P)-binding domain"/>
    <property type="match status" value="2"/>
</dbReference>
<evidence type="ECO:0000313" key="1">
    <source>
        <dbReference type="EMBL" id="CAB3768263.1"/>
    </source>
</evidence>
<accession>A0A6J5EQ47</accession>
<gene>
    <name evidence="1" type="ORF">LMG29660_06044</name>
</gene>
<proteinExistence type="predicted"/>
<dbReference type="Proteomes" id="UP000494135">
    <property type="component" value="Unassembled WGS sequence"/>
</dbReference>
<dbReference type="AlphaFoldDB" id="A0A6J5EQ47"/>
<reference evidence="1 2" key="1">
    <citation type="submission" date="2020-04" db="EMBL/GenBank/DDBJ databases">
        <authorList>
            <person name="De Canck E."/>
        </authorList>
    </citation>
    <scope>NUCLEOTIDE SEQUENCE [LARGE SCALE GENOMIC DNA]</scope>
    <source>
        <strain evidence="1 2">LMG 29660</strain>
    </source>
</reference>
<dbReference type="EMBL" id="CADIKG010000022">
    <property type="protein sequence ID" value="CAB3768263.1"/>
    <property type="molecule type" value="Genomic_DNA"/>
</dbReference>
<sequence length="55" mass="5469">MLDDGHTLVADTVVAGIGIDPADELARDAGLAVERGIDVSPAAVADAGVKLKSLV</sequence>
<protein>
    <submittedName>
        <fullName evidence="1">Uncharacterized protein</fullName>
    </submittedName>
</protein>
<dbReference type="InterPro" id="IPR036188">
    <property type="entry name" value="FAD/NAD-bd_sf"/>
</dbReference>
<name>A0A6J5EQ47_9BURK</name>
<organism evidence="1 2">
    <name type="scientific">Burkholderia puraquae</name>
    <dbReference type="NCBI Taxonomy" id="1904757"/>
    <lineage>
        <taxon>Bacteria</taxon>
        <taxon>Pseudomonadati</taxon>
        <taxon>Pseudomonadota</taxon>
        <taxon>Betaproteobacteria</taxon>
        <taxon>Burkholderiales</taxon>
        <taxon>Burkholderiaceae</taxon>
        <taxon>Burkholderia</taxon>
        <taxon>Burkholderia cepacia complex</taxon>
    </lineage>
</organism>